<proteinExistence type="predicted"/>
<dbReference type="AlphaFoldDB" id="A0AAP0I8N3"/>
<organism evidence="1 2">
    <name type="scientific">Stephania japonica</name>
    <dbReference type="NCBI Taxonomy" id="461633"/>
    <lineage>
        <taxon>Eukaryota</taxon>
        <taxon>Viridiplantae</taxon>
        <taxon>Streptophyta</taxon>
        <taxon>Embryophyta</taxon>
        <taxon>Tracheophyta</taxon>
        <taxon>Spermatophyta</taxon>
        <taxon>Magnoliopsida</taxon>
        <taxon>Ranunculales</taxon>
        <taxon>Menispermaceae</taxon>
        <taxon>Menispermoideae</taxon>
        <taxon>Cissampelideae</taxon>
        <taxon>Stephania</taxon>
    </lineage>
</organism>
<dbReference type="EMBL" id="JBBNAE010000007">
    <property type="protein sequence ID" value="KAK9110732.1"/>
    <property type="molecule type" value="Genomic_DNA"/>
</dbReference>
<gene>
    <name evidence="1" type="ORF">Sjap_018792</name>
</gene>
<accession>A0AAP0I8N3</accession>
<reference evidence="1 2" key="1">
    <citation type="submission" date="2024-01" db="EMBL/GenBank/DDBJ databases">
        <title>Genome assemblies of Stephania.</title>
        <authorList>
            <person name="Yang L."/>
        </authorList>
    </citation>
    <scope>NUCLEOTIDE SEQUENCE [LARGE SCALE GENOMIC DNA]</scope>
    <source>
        <strain evidence="1">QJT</strain>
        <tissue evidence="1">Leaf</tissue>
    </source>
</reference>
<dbReference type="Proteomes" id="UP001417504">
    <property type="component" value="Unassembled WGS sequence"/>
</dbReference>
<keyword evidence="2" id="KW-1185">Reference proteome</keyword>
<comment type="caution">
    <text evidence="1">The sequence shown here is derived from an EMBL/GenBank/DDBJ whole genome shotgun (WGS) entry which is preliminary data.</text>
</comment>
<evidence type="ECO:0000313" key="2">
    <source>
        <dbReference type="Proteomes" id="UP001417504"/>
    </source>
</evidence>
<evidence type="ECO:0000313" key="1">
    <source>
        <dbReference type="EMBL" id="KAK9110732.1"/>
    </source>
</evidence>
<protein>
    <submittedName>
        <fullName evidence="1">Uncharacterized protein</fullName>
    </submittedName>
</protein>
<name>A0AAP0I8N3_9MAGN</name>
<sequence length="86" mass="9950">MSFIVIAPHVMRVLRLVSPSIKTMEYDTICISRHARVEHVLRGRNETLRCLVALSKNYMLHLSLLGVFLNLAVVTQHQHIKPIRTY</sequence>